<feature type="binding site" evidence="6">
    <location>
        <position position="74"/>
    </location>
    <ligand>
        <name>Mg(2+)</name>
        <dbReference type="ChEBI" id="CHEBI:18420"/>
        <label>1</label>
        <note>catalytic</note>
    </ligand>
</feature>
<evidence type="ECO:0000256" key="3">
    <source>
        <dbReference type="ARBA" id="ARBA00022723"/>
    </source>
</evidence>
<comment type="caution">
    <text evidence="7">The sequence shown here is derived from an EMBL/GenBank/DDBJ whole genome shotgun (WGS) entry which is preliminary data.</text>
</comment>
<keyword evidence="4 7" id="KW-0378">Hydrolase</keyword>
<dbReference type="PANTHER" id="PTHR43200">
    <property type="entry name" value="PHOSPHATASE"/>
    <property type="match status" value="1"/>
</dbReference>
<feature type="binding site" evidence="6">
    <location>
        <position position="309"/>
    </location>
    <ligand>
        <name>Mg(2+)</name>
        <dbReference type="ChEBI" id="CHEBI:18420"/>
        <label>1</label>
        <note>catalytic</note>
    </ligand>
</feature>
<dbReference type="InterPro" id="IPR051090">
    <property type="entry name" value="Inositol_monoP_superfamily"/>
</dbReference>
<accession>A0A0F4YV65</accession>
<dbReference type="Proteomes" id="UP000053958">
    <property type="component" value="Unassembled WGS sequence"/>
</dbReference>
<organism evidence="7 8">
    <name type="scientific">Rasamsonia emersonii (strain ATCC 16479 / CBS 393.64 / IMI 116815)</name>
    <dbReference type="NCBI Taxonomy" id="1408163"/>
    <lineage>
        <taxon>Eukaryota</taxon>
        <taxon>Fungi</taxon>
        <taxon>Dikarya</taxon>
        <taxon>Ascomycota</taxon>
        <taxon>Pezizomycotina</taxon>
        <taxon>Eurotiomycetes</taxon>
        <taxon>Eurotiomycetidae</taxon>
        <taxon>Eurotiales</taxon>
        <taxon>Trichocomaceae</taxon>
        <taxon>Rasamsonia</taxon>
    </lineage>
</organism>
<name>A0A0F4YV65_RASE3</name>
<sequence length="386" mass="41453">MDPDPSSPYSKELEIACLAVQRAALLIKTIIAAVDKGAMDKSDNTPVTIADFAAQALIISAIHHAFPADSFVGEESAATLRQDPQLLERVWELVSSTRLDGDDDAADSEALLTSPPTREAMLDIIDLGGKGDGRSSSSGRMWVLDPVDGTATFMRGQQYAVCLALIEDGKQKLGVLGCPNLRIDSTTGQVVREDVVDREGYGLMLSAVAGQGAFLRPLGRGGLAPAQRIPARLRDVDMDLRDLRFVDCRAAKSTDFDKHGALAAQFGAPWPPDTDLWSSQMRYVAIAVGGCNALIKIPRRKSYRSSLWDHAGGMLIAEEVGCTITDLDGNPIDCGLGRTLAGAYGMVVAPEKVHSRVLSAARALINEEGGFHQCTPYTHENNKTYI</sequence>
<dbReference type="Gene3D" id="3.30.540.10">
    <property type="entry name" value="Fructose-1,6-Bisphosphatase, subunit A, domain 1"/>
    <property type="match status" value="1"/>
</dbReference>
<dbReference type="GO" id="GO:0008441">
    <property type="term" value="F:3'(2'),5'-bisphosphate nucleotidase activity"/>
    <property type="evidence" value="ECO:0007669"/>
    <property type="project" value="UniProtKB-EC"/>
</dbReference>
<dbReference type="InterPro" id="IPR000760">
    <property type="entry name" value="Inositol_monophosphatase-like"/>
</dbReference>
<dbReference type="Gene3D" id="3.40.190.80">
    <property type="match status" value="1"/>
</dbReference>
<dbReference type="SUPFAM" id="SSF56655">
    <property type="entry name" value="Carbohydrate phosphatase"/>
    <property type="match status" value="1"/>
</dbReference>
<dbReference type="Pfam" id="PF00459">
    <property type="entry name" value="Inositol_P"/>
    <property type="match status" value="1"/>
</dbReference>
<proteinExistence type="inferred from homology"/>
<reference evidence="7 8" key="1">
    <citation type="submission" date="2015-04" db="EMBL/GenBank/DDBJ databases">
        <authorList>
            <person name="Heijne W.H."/>
            <person name="Fedorova N.D."/>
            <person name="Nierman W.C."/>
            <person name="Vollebregt A.W."/>
            <person name="Zhao Z."/>
            <person name="Wu L."/>
            <person name="Kumar M."/>
            <person name="Stam H."/>
            <person name="van den Berg M.A."/>
            <person name="Pel H.J."/>
        </authorList>
    </citation>
    <scope>NUCLEOTIDE SEQUENCE [LARGE SCALE GENOMIC DNA]</scope>
    <source>
        <strain evidence="7 8">CBS 393.64</strain>
    </source>
</reference>
<dbReference type="AlphaFoldDB" id="A0A0F4YV65"/>
<dbReference type="GO" id="GO:0000103">
    <property type="term" value="P:sulfate assimilation"/>
    <property type="evidence" value="ECO:0007669"/>
    <property type="project" value="TreeGrafter"/>
</dbReference>
<dbReference type="RefSeq" id="XP_013328617.1">
    <property type="nucleotide sequence ID" value="XM_013473163.1"/>
</dbReference>
<dbReference type="PROSITE" id="PS00629">
    <property type="entry name" value="IMP_1"/>
    <property type="match status" value="1"/>
</dbReference>
<dbReference type="EMBL" id="LASV01000160">
    <property type="protein sequence ID" value="KKA22005.1"/>
    <property type="molecule type" value="Genomic_DNA"/>
</dbReference>
<evidence type="ECO:0000256" key="6">
    <source>
        <dbReference type="PIRSR" id="PIRSR600760-2"/>
    </source>
</evidence>
<dbReference type="EC" id="3.1.3.7" evidence="7"/>
<comment type="cofactor">
    <cofactor evidence="1 6">
        <name>Mg(2+)</name>
        <dbReference type="ChEBI" id="CHEBI:18420"/>
    </cofactor>
</comment>
<keyword evidence="8" id="KW-1185">Reference proteome</keyword>
<evidence type="ECO:0000256" key="5">
    <source>
        <dbReference type="ARBA" id="ARBA00022842"/>
    </source>
</evidence>
<gene>
    <name evidence="7" type="ORF">T310_3895</name>
</gene>
<dbReference type="OrthoDB" id="411145at2759"/>
<evidence type="ECO:0000256" key="1">
    <source>
        <dbReference type="ARBA" id="ARBA00001946"/>
    </source>
</evidence>
<protein>
    <submittedName>
        <fullName evidence="7">3'(2'),5'-bisphosphate nucleotidase</fullName>
        <ecNumber evidence="7">3.1.3.7</ecNumber>
    </submittedName>
</protein>
<dbReference type="GeneID" id="25316244"/>
<keyword evidence="5 6" id="KW-0460">Magnesium</keyword>
<evidence type="ECO:0000256" key="4">
    <source>
        <dbReference type="ARBA" id="ARBA00022801"/>
    </source>
</evidence>
<feature type="binding site" evidence="6">
    <location>
        <position position="145"/>
    </location>
    <ligand>
        <name>Mg(2+)</name>
        <dbReference type="ChEBI" id="CHEBI:18420"/>
        <label>1</label>
        <note>catalytic</note>
    </ligand>
</feature>
<dbReference type="InterPro" id="IPR020583">
    <property type="entry name" value="Inositol_monoP_metal-BS"/>
</dbReference>
<dbReference type="PANTHER" id="PTHR43200:SF2">
    <property type="entry name" value="3'(2'),5'-BISPHOSPHATE NUCLEOTIDASE"/>
    <property type="match status" value="1"/>
</dbReference>
<evidence type="ECO:0000256" key="2">
    <source>
        <dbReference type="ARBA" id="ARBA00009759"/>
    </source>
</evidence>
<feature type="binding site" evidence="6">
    <location>
        <position position="148"/>
    </location>
    <ligand>
        <name>Mg(2+)</name>
        <dbReference type="ChEBI" id="CHEBI:18420"/>
        <label>1</label>
        <note>catalytic</note>
    </ligand>
</feature>
<evidence type="ECO:0000313" key="8">
    <source>
        <dbReference type="Proteomes" id="UP000053958"/>
    </source>
</evidence>
<dbReference type="CDD" id="cd01517">
    <property type="entry name" value="PAP_phosphatase"/>
    <property type="match status" value="1"/>
</dbReference>
<evidence type="ECO:0000313" key="7">
    <source>
        <dbReference type="EMBL" id="KKA22005.1"/>
    </source>
</evidence>
<dbReference type="GO" id="GO:0046872">
    <property type="term" value="F:metal ion binding"/>
    <property type="evidence" value="ECO:0007669"/>
    <property type="project" value="UniProtKB-KW"/>
</dbReference>
<dbReference type="STRING" id="1408163.A0A0F4YV65"/>
<keyword evidence="3 6" id="KW-0479">Metal-binding</keyword>
<comment type="similarity">
    <text evidence="2">Belongs to the inositol monophosphatase superfamily.</text>
</comment>